<name>A0ABT7L0U7_9BACI</name>
<keyword evidence="1" id="KW-0812">Transmembrane</keyword>
<protein>
    <submittedName>
        <fullName evidence="2">Uncharacterized protein</fullName>
    </submittedName>
</protein>
<evidence type="ECO:0000313" key="2">
    <source>
        <dbReference type="EMBL" id="MDL4839472.1"/>
    </source>
</evidence>
<keyword evidence="3" id="KW-1185">Reference proteome</keyword>
<dbReference type="RefSeq" id="WP_285930341.1">
    <property type="nucleotide sequence ID" value="NZ_JASTZU010000016.1"/>
</dbReference>
<reference evidence="2 3" key="1">
    <citation type="submission" date="2023-06" db="EMBL/GenBank/DDBJ databases">
        <title>Aquibacillus rhizosphaerae LR5S19.</title>
        <authorList>
            <person name="Sun J.-Q."/>
        </authorList>
    </citation>
    <scope>NUCLEOTIDE SEQUENCE [LARGE SCALE GENOMIC DNA]</scope>
    <source>
        <strain evidence="2 3">LR5S19</strain>
    </source>
</reference>
<dbReference type="EMBL" id="JASTZU010000016">
    <property type="protein sequence ID" value="MDL4839472.1"/>
    <property type="molecule type" value="Genomic_DNA"/>
</dbReference>
<keyword evidence="1" id="KW-1133">Transmembrane helix</keyword>
<keyword evidence="1" id="KW-0472">Membrane</keyword>
<dbReference type="Proteomes" id="UP001235343">
    <property type="component" value="Unassembled WGS sequence"/>
</dbReference>
<gene>
    <name evidence="2" type="ORF">QQS35_03230</name>
</gene>
<accession>A0ABT7L0U7</accession>
<comment type="caution">
    <text evidence="2">The sequence shown here is derived from an EMBL/GenBank/DDBJ whole genome shotgun (WGS) entry which is preliminary data.</text>
</comment>
<sequence length="49" mass="5729">MMKLMFILAAVSIPLFIYFDKGATGLLLSLFFMFLAAFFSKRRFNKKDQ</sequence>
<proteinExistence type="predicted"/>
<evidence type="ECO:0000256" key="1">
    <source>
        <dbReference type="SAM" id="Phobius"/>
    </source>
</evidence>
<feature type="transmembrane region" description="Helical" evidence="1">
    <location>
        <begin position="6"/>
        <end position="39"/>
    </location>
</feature>
<evidence type="ECO:0000313" key="3">
    <source>
        <dbReference type="Proteomes" id="UP001235343"/>
    </source>
</evidence>
<organism evidence="2 3">
    <name type="scientific">Aquibacillus rhizosphaerae</name>
    <dbReference type="NCBI Taxonomy" id="3051431"/>
    <lineage>
        <taxon>Bacteria</taxon>
        <taxon>Bacillati</taxon>
        <taxon>Bacillota</taxon>
        <taxon>Bacilli</taxon>
        <taxon>Bacillales</taxon>
        <taxon>Bacillaceae</taxon>
        <taxon>Aquibacillus</taxon>
    </lineage>
</organism>